<protein>
    <recommendedName>
        <fullName evidence="4 5">Large ribosomal subunit protein uL29</fullName>
    </recommendedName>
</protein>
<dbReference type="GO" id="GO:1990904">
    <property type="term" value="C:ribonucleoprotein complex"/>
    <property type="evidence" value="ECO:0007669"/>
    <property type="project" value="UniProtKB-KW"/>
</dbReference>
<keyword evidence="2 5" id="KW-0689">Ribosomal protein</keyword>
<dbReference type="GO" id="GO:0006412">
    <property type="term" value="P:translation"/>
    <property type="evidence" value="ECO:0007669"/>
    <property type="project" value="UniProtKB-UniRule"/>
</dbReference>
<evidence type="ECO:0000256" key="1">
    <source>
        <dbReference type="ARBA" id="ARBA00009254"/>
    </source>
</evidence>
<dbReference type="STRING" id="1802436.A2370_01040"/>
<proteinExistence type="inferred from homology"/>
<dbReference type="Pfam" id="PF00831">
    <property type="entry name" value="Ribosomal_L29"/>
    <property type="match status" value="1"/>
</dbReference>
<evidence type="ECO:0000313" key="6">
    <source>
        <dbReference type="EMBL" id="OHA57963.1"/>
    </source>
</evidence>
<dbReference type="Proteomes" id="UP000176222">
    <property type="component" value="Unassembled WGS sequence"/>
</dbReference>
<dbReference type="AlphaFoldDB" id="A0A1G2QC12"/>
<dbReference type="EMBL" id="MHTH01000019">
    <property type="protein sequence ID" value="OHA57963.1"/>
    <property type="molecule type" value="Genomic_DNA"/>
</dbReference>
<dbReference type="InterPro" id="IPR001854">
    <property type="entry name" value="Ribosomal_uL29"/>
</dbReference>
<dbReference type="GO" id="GO:0003735">
    <property type="term" value="F:structural constituent of ribosome"/>
    <property type="evidence" value="ECO:0007669"/>
    <property type="project" value="InterPro"/>
</dbReference>
<evidence type="ECO:0000313" key="7">
    <source>
        <dbReference type="Proteomes" id="UP000176222"/>
    </source>
</evidence>
<dbReference type="InterPro" id="IPR036049">
    <property type="entry name" value="Ribosomal_uL29_sf"/>
</dbReference>
<dbReference type="NCBIfam" id="TIGR00012">
    <property type="entry name" value="L29"/>
    <property type="match status" value="1"/>
</dbReference>
<dbReference type="HAMAP" id="MF_00374">
    <property type="entry name" value="Ribosomal_uL29"/>
    <property type="match status" value="1"/>
</dbReference>
<comment type="caution">
    <text evidence="6">The sequence shown here is derived from an EMBL/GenBank/DDBJ whole genome shotgun (WGS) entry which is preliminary data.</text>
</comment>
<name>A0A1G2QC12_9BACT</name>
<evidence type="ECO:0000256" key="2">
    <source>
        <dbReference type="ARBA" id="ARBA00022980"/>
    </source>
</evidence>
<dbReference type="SUPFAM" id="SSF46561">
    <property type="entry name" value="Ribosomal protein L29 (L29p)"/>
    <property type="match status" value="1"/>
</dbReference>
<comment type="similarity">
    <text evidence="1 5">Belongs to the universal ribosomal protein uL29 family.</text>
</comment>
<evidence type="ECO:0000256" key="4">
    <source>
        <dbReference type="ARBA" id="ARBA00035204"/>
    </source>
</evidence>
<sequence length="62" mass="7070">MKISELKNKTEKDLHQLLADKRESARAFRFGISGSRTKNVKAGRDLRKDIARILTTLNEGDK</sequence>
<dbReference type="GO" id="GO:0005840">
    <property type="term" value="C:ribosome"/>
    <property type="evidence" value="ECO:0007669"/>
    <property type="project" value="UniProtKB-KW"/>
</dbReference>
<evidence type="ECO:0000256" key="3">
    <source>
        <dbReference type="ARBA" id="ARBA00023274"/>
    </source>
</evidence>
<evidence type="ECO:0000256" key="5">
    <source>
        <dbReference type="HAMAP-Rule" id="MF_00374"/>
    </source>
</evidence>
<organism evidence="6 7">
    <name type="scientific">Candidatus Vogelbacteria bacterium RIFOXYB1_FULL_42_16</name>
    <dbReference type="NCBI Taxonomy" id="1802436"/>
    <lineage>
        <taxon>Bacteria</taxon>
        <taxon>Candidatus Vogeliibacteriota</taxon>
    </lineage>
</organism>
<keyword evidence="3 5" id="KW-0687">Ribonucleoprotein</keyword>
<gene>
    <name evidence="5" type="primary">rpmC</name>
    <name evidence="6" type="ORF">A2370_01040</name>
</gene>
<dbReference type="Gene3D" id="1.10.287.310">
    <property type="match status" value="1"/>
</dbReference>
<accession>A0A1G2QC12</accession>
<reference evidence="6 7" key="1">
    <citation type="journal article" date="2016" name="Nat. Commun.">
        <title>Thousands of microbial genomes shed light on interconnected biogeochemical processes in an aquifer system.</title>
        <authorList>
            <person name="Anantharaman K."/>
            <person name="Brown C.T."/>
            <person name="Hug L.A."/>
            <person name="Sharon I."/>
            <person name="Castelle C.J."/>
            <person name="Probst A.J."/>
            <person name="Thomas B.C."/>
            <person name="Singh A."/>
            <person name="Wilkins M.J."/>
            <person name="Karaoz U."/>
            <person name="Brodie E.L."/>
            <person name="Williams K.H."/>
            <person name="Hubbard S.S."/>
            <person name="Banfield J.F."/>
        </authorList>
    </citation>
    <scope>NUCLEOTIDE SEQUENCE [LARGE SCALE GENOMIC DNA]</scope>
</reference>